<reference evidence="1" key="2">
    <citation type="submission" date="2022-01" db="EMBL/GenBank/DDBJ databases">
        <authorList>
            <person name="Hirooka S."/>
            <person name="Miyagishima S.Y."/>
        </authorList>
    </citation>
    <scope>NUCLEOTIDE SEQUENCE</scope>
    <source>
        <strain evidence="1">NBRC 102759</strain>
    </source>
</reference>
<gene>
    <name evidence="1" type="ORF">GpartN1_g1372.t1</name>
</gene>
<accession>A0A9C7UNJ3</accession>
<dbReference type="PANTHER" id="PTHR15852">
    <property type="entry name" value="PLASTID TRANSCRIPTIONALLY ACTIVE PROTEIN"/>
    <property type="match status" value="1"/>
</dbReference>
<evidence type="ECO:0000313" key="1">
    <source>
        <dbReference type="EMBL" id="GJQ09581.1"/>
    </source>
</evidence>
<keyword evidence="2" id="KW-1185">Reference proteome</keyword>
<dbReference type="SUPFAM" id="SSF57938">
    <property type="entry name" value="DnaJ/Hsp40 cysteine-rich domain"/>
    <property type="match status" value="1"/>
</dbReference>
<dbReference type="AlphaFoldDB" id="A0A9C7UNJ3"/>
<dbReference type="Proteomes" id="UP001061958">
    <property type="component" value="Unassembled WGS sequence"/>
</dbReference>
<dbReference type="EMBL" id="BQMJ01000009">
    <property type="protein sequence ID" value="GJQ09581.1"/>
    <property type="molecule type" value="Genomic_DNA"/>
</dbReference>
<comment type="caution">
    <text evidence="1">The sequence shown here is derived from an EMBL/GenBank/DDBJ whole genome shotgun (WGS) entry which is preliminary data.</text>
</comment>
<dbReference type="OrthoDB" id="542764at2759"/>
<evidence type="ECO:0000313" key="2">
    <source>
        <dbReference type="Proteomes" id="UP001061958"/>
    </source>
</evidence>
<proteinExistence type="predicted"/>
<dbReference type="PANTHER" id="PTHR15852:SF54">
    <property type="entry name" value="PROTEIN SSUH2 HOMOLOG"/>
    <property type="match status" value="1"/>
</dbReference>
<organism evidence="1 2">
    <name type="scientific">Galdieria partita</name>
    <dbReference type="NCBI Taxonomy" id="83374"/>
    <lineage>
        <taxon>Eukaryota</taxon>
        <taxon>Rhodophyta</taxon>
        <taxon>Bangiophyceae</taxon>
        <taxon>Galdieriales</taxon>
        <taxon>Galdieriaceae</taxon>
        <taxon>Galdieria</taxon>
    </lineage>
</organism>
<dbReference type="InterPro" id="IPR036410">
    <property type="entry name" value="HSP_DnaJ_Cys-rich_dom_sf"/>
</dbReference>
<reference evidence="1" key="1">
    <citation type="journal article" date="2022" name="Proc. Natl. Acad. Sci. U.S.A.">
        <title>Life cycle and functional genomics of the unicellular red alga Galdieria for elucidating algal and plant evolution and industrial use.</title>
        <authorList>
            <person name="Hirooka S."/>
            <person name="Itabashi T."/>
            <person name="Ichinose T.M."/>
            <person name="Onuma R."/>
            <person name="Fujiwara T."/>
            <person name="Yamashita S."/>
            <person name="Jong L.W."/>
            <person name="Tomita R."/>
            <person name="Iwane A.H."/>
            <person name="Miyagishima S.Y."/>
        </authorList>
    </citation>
    <scope>NUCLEOTIDE SEQUENCE</scope>
    <source>
        <strain evidence="1">NBRC 102759</strain>
    </source>
</reference>
<sequence length="106" mass="11957">MTSSRWRSVHRQERCFFVPIKHLDQGDWCLLILSVFSVFVTTVIARGKLELCDRCAGLGGAQCFVCKGKGFISLEEEGPKKCKTCAGRGKLLCRRCKGTGYSKMWF</sequence>
<protein>
    <submittedName>
        <fullName evidence="1">Uncharacterized protein</fullName>
    </submittedName>
</protein>
<name>A0A9C7UNJ3_9RHOD</name>